<dbReference type="InterPro" id="IPR005913">
    <property type="entry name" value="dTDP_dehydrorham_reduct"/>
</dbReference>
<dbReference type="InterPro" id="IPR029903">
    <property type="entry name" value="RmlD-like-bd"/>
</dbReference>
<dbReference type="InterPro" id="IPR036291">
    <property type="entry name" value="NAD(P)-bd_dom_sf"/>
</dbReference>
<evidence type="ECO:0000259" key="7">
    <source>
        <dbReference type="Pfam" id="PF04321"/>
    </source>
</evidence>
<dbReference type="Proteomes" id="UP001568698">
    <property type="component" value="Unassembled WGS sequence"/>
</dbReference>
<dbReference type="SUPFAM" id="SSF51735">
    <property type="entry name" value="NAD(P)-binding Rossmann-fold domains"/>
    <property type="match status" value="1"/>
</dbReference>
<dbReference type="Pfam" id="PF04321">
    <property type="entry name" value="RmlD_sub_bind"/>
    <property type="match status" value="1"/>
</dbReference>
<evidence type="ECO:0000256" key="5">
    <source>
        <dbReference type="ARBA" id="ARBA00048200"/>
    </source>
</evidence>
<name>A0ABV4K201_9BACT</name>
<comment type="function">
    <text evidence="6">Catalyzes the reduction of dTDP-6-deoxy-L-lyxo-4-hexulose to yield dTDP-L-rhamnose.</text>
</comment>
<dbReference type="EC" id="1.1.1.133" evidence="3 6"/>
<gene>
    <name evidence="8" type="ORF">AB6M95_09430</name>
</gene>
<keyword evidence="6" id="KW-0521">NADP</keyword>
<evidence type="ECO:0000256" key="1">
    <source>
        <dbReference type="ARBA" id="ARBA00004781"/>
    </source>
</evidence>
<keyword evidence="9" id="KW-1185">Reference proteome</keyword>
<evidence type="ECO:0000256" key="2">
    <source>
        <dbReference type="ARBA" id="ARBA00010944"/>
    </source>
</evidence>
<evidence type="ECO:0000256" key="6">
    <source>
        <dbReference type="RuleBase" id="RU364082"/>
    </source>
</evidence>
<dbReference type="Gene3D" id="3.40.50.720">
    <property type="entry name" value="NAD(P)-binding Rossmann-like Domain"/>
    <property type="match status" value="1"/>
</dbReference>
<sequence>MSLSNGEKIRFMISGNTGLVGGALRRFLSPRHQVLALSRDCSGDQGCVPFDLRRMADFDFSRIGGGDVVAHAAAISSPDYCAEHPDRARSVNVDGTIAFIEGCRRRGARVLFFSTDLVLGSGRGLDEDSPYRPVGEYAAMKQEVENYFASDEGVKVLRLSYVVSVRDKYIRYLAACAGRGEVAEVFDPLCRSAVALRDVCRAVEEIAGRWGELDWRSVNLCGPQLLSRRDLAEIFKRTVDPGLEYTVVHPGEDFFLSRPEVVELTSNRLRDLLGRSPLRIEEALAAEHTSQRKD</sequence>
<accession>A0ABV4K201</accession>
<dbReference type="PANTHER" id="PTHR10491">
    <property type="entry name" value="DTDP-4-DEHYDRORHAMNOSE REDUCTASE"/>
    <property type="match status" value="1"/>
</dbReference>
<evidence type="ECO:0000256" key="3">
    <source>
        <dbReference type="ARBA" id="ARBA00012929"/>
    </source>
</evidence>
<dbReference type="RefSeq" id="WP_371386488.1">
    <property type="nucleotide sequence ID" value="NZ_JBGLYH010000022.1"/>
</dbReference>
<comment type="caution">
    <text evidence="8">The sequence shown here is derived from an EMBL/GenBank/DDBJ whole genome shotgun (WGS) entry which is preliminary data.</text>
</comment>
<comment type="pathway">
    <text evidence="1 6">Carbohydrate biosynthesis; dTDP-L-rhamnose biosynthesis.</text>
</comment>
<protein>
    <recommendedName>
        <fullName evidence="4 6">dTDP-4-dehydrorhamnose reductase</fullName>
        <ecNumber evidence="3 6">1.1.1.133</ecNumber>
    </recommendedName>
</protein>
<dbReference type="PANTHER" id="PTHR10491:SF4">
    <property type="entry name" value="METHIONINE ADENOSYLTRANSFERASE 2 SUBUNIT BETA"/>
    <property type="match status" value="1"/>
</dbReference>
<feature type="domain" description="RmlD-like substrate binding" evidence="7">
    <location>
        <begin position="10"/>
        <end position="240"/>
    </location>
</feature>
<keyword evidence="6" id="KW-0560">Oxidoreductase</keyword>
<proteinExistence type="inferred from homology"/>
<evidence type="ECO:0000256" key="4">
    <source>
        <dbReference type="ARBA" id="ARBA00017099"/>
    </source>
</evidence>
<evidence type="ECO:0000313" key="9">
    <source>
        <dbReference type="Proteomes" id="UP001568698"/>
    </source>
</evidence>
<reference evidence="8 9" key="1">
    <citation type="submission" date="2024-08" db="EMBL/GenBank/DDBJ databases">
        <title>Sulfate-reducing bacteria isolated from formation water of the oil field in Kazakhstan and description of Pseudodesulfovibrio sp.</title>
        <authorList>
            <person name="Bidzhieva S.K."/>
            <person name="Tourova T.P."/>
            <person name="Grouzdev D.S."/>
            <person name="Beletsky A.V."/>
            <person name="Sokolova D.S."/>
            <person name="Samigullina S.R."/>
            <person name="Poltaraus A.B."/>
            <person name="Avtukh A.N."/>
            <person name="Tereshina V.M."/>
            <person name="Zhaparov N.S."/>
            <person name="Mardanov A.V."/>
            <person name="Nazina T.N."/>
        </authorList>
    </citation>
    <scope>NUCLEOTIDE SEQUENCE [LARGE SCALE GENOMIC DNA]</scope>
    <source>
        <strain evidence="8 9">9FUS</strain>
    </source>
</reference>
<evidence type="ECO:0000313" key="8">
    <source>
        <dbReference type="EMBL" id="MEZ7196969.1"/>
    </source>
</evidence>
<comment type="similarity">
    <text evidence="2 6">Belongs to the dTDP-4-dehydrorhamnose reductase family.</text>
</comment>
<comment type="catalytic activity">
    <reaction evidence="5">
        <text>dTDP-beta-L-rhamnose + NADP(+) = dTDP-4-dehydro-beta-L-rhamnose + NADPH + H(+)</text>
        <dbReference type="Rhea" id="RHEA:21796"/>
        <dbReference type="ChEBI" id="CHEBI:15378"/>
        <dbReference type="ChEBI" id="CHEBI:57510"/>
        <dbReference type="ChEBI" id="CHEBI:57783"/>
        <dbReference type="ChEBI" id="CHEBI:58349"/>
        <dbReference type="ChEBI" id="CHEBI:62830"/>
        <dbReference type="EC" id="1.1.1.133"/>
    </reaction>
</comment>
<organism evidence="8 9">
    <name type="scientific">Pseudodesulfovibrio karagichevae</name>
    <dbReference type="NCBI Taxonomy" id="3239305"/>
    <lineage>
        <taxon>Bacteria</taxon>
        <taxon>Pseudomonadati</taxon>
        <taxon>Thermodesulfobacteriota</taxon>
        <taxon>Desulfovibrionia</taxon>
        <taxon>Desulfovibrionales</taxon>
        <taxon>Desulfovibrionaceae</taxon>
    </lineage>
</organism>
<dbReference type="EMBL" id="JBGLYH010000022">
    <property type="protein sequence ID" value="MEZ7196969.1"/>
    <property type="molecule type" value="Genomic_DNA"/>
</dbReference>